<sequence>MMKRKPFAQLFFFAIFALAANVGNAANAAGADRYVPVCVDMKGYQAEAECFSHQLDLKEAQFKKYYLAAQKQDIKIYGGNAEELAESQQMWEQYLRKHCDYLYSREQGTARIRDSAECRLRLYDERIDEIWISYLRYFGSAEPVLRDPRK</sequence>
<organism evidence="3 4">
    <name type="scientific">Undibacterium aquatile</name>
    <dbReference type="NCBI Taxonomy" id="1537398"/>
    <lineage>
        <taxon>Bacteria</taxon>
        <taxon>Pseudomonadati</taxon>
        <taxon>Pseudomonadota</taxon>
        <taxon>Betaproteobacteria</taxon>
        <taxon>Burkholderiales</taxon>
        <taxon>Oxalobacteraceae</taxon>
        <taxon>Undibacterium</taxon>
    </lineage>
</organism>
<reference evidence="3 4" key="1">
    <citation type="submission" date="2020-08" db="EMBL/GenBank/DDBJ databases">
        <title>Novel species isolated from subtropical streams in China.</title>
        <authorList>
            <person name="Lu H."/>
        </authorList>
    </citation>
    <scope>NUCLEOTIDE SEQUENCE [LARGE SCALE GENOMIC DNA]</scope>
    <source>
        <strain evidence="3 4">CCTCC AB 2015119</strain>
    </source>
</reference>
<evidence type="ECO:0000259" key="2">
    <source>
        <dbReference type="Pfam" id="PF07007"/>
    </source>
</evidence>
<dbReference type="Proteomes" id="UP000637632">
    <property type="component" value="Unassembled WGS sequence"/>
</dbReference>
<dbReference type="Pfam" id="PF07007">
    <property type="entry name" value="LprI"/>
    <property type="match status" value="1"/>
</dbReference>
<evidence type="ECO:0000313" key="4">
    <source>
        <dbReference type="Proteomes" id="UP000637632"/>
    </source>
</evidence>
<proteinExistence type="predicted"/>
<name>A0ABR6XK31_9BURK</name>
<keyword evidence="4" id="KW-1185">Reference proteome</keyword>
<evidence type="ECO:0000256" key="1">
    <source>
        <dbReference type="SAM" id="SignalP"/>
    </source>
</evidence>
<gene>
    <name evidence="3" type="ORF">H8K26_14735</name>
</gene>
<feature type="domain" description="Lysozyme inhibitor LprI-like N-terminal" evidence="2">
    <location>
        <begin position="47"/>
        <end position="129"/>
    </location>
</feature>
<dbReference type="EMBL" id="JACOFT010000005">
    <property type="protein sequence ID" value="MBC3812701.1"/>
    <property type="molecule type" value="Genomic_DNA"/>
</dbReference>
<comment type="caution">
    <text evidence="3">The sequence shown here is derived from an EMBL/GenBank/DDBJ whole genome shotgun (WGS) entry which is preliminary data.</text>
</comment>
<protein>
    <submittedName>
        <fullName evidence="3">DUF1311 domain-containing protein</fullName>
    </submittedName>
</protein>
<feature type="chain" id="PRO_5045603466" evidence="1">
    <location>
        <begin position="20"/>
        <end position="150"/>
    </location>
</feature>
<feature type="signal peptide" evidence="1">
    <location>
        <begin position="1"/>
        <end position="19"/>
    </location>
</feature>
<evidence type="ECO:0000313" key="3">
    <source>
        <dbReference type="EMBL" id="MBC3812701.1"/>
    </source>
</evidence>
<dbReference type="Gene3D" id="1.20.1270.180">
    <property type="match status" value="1"/>
</dbReference>
<dbReference type="RefSeq" id="WP_190480546.1">
    <property type="nucleotide sequence ID" value="NZ_JACOFT010000005.1"/>
</dbReference>
<dbReference type="InterPro" id="IPR009739">
    <property type="entry name" value="LprI-like_N"/>
</dbReference>
<keyword evidence="1" id="KW-0732">Signal</keyword>
<accession>A0ABR6XK31</accession>